<proteinExistence type="predicted"/>
<organism evidence="3 4">
    <name type="scientific">Clostridium boliviensis</name>
    <dbReference type="NCBI Taxonomy" id="318465"/>
    <lineage>
        <taxon>Bacteria</taxon>
        <taxon>Bacillati</taxon>
        <taxon>Bacillota</taxon>
        <taxon>Clostridia</taxon>
        <taxon>Eubacteriales</taxon>
        <taxon>Clostridiaceae</taxon>
        <taxon>Clostridium</taxon>
    </lineage>
</organism>
<feature type="domain" description="Solute-binding protein family 5" evidence="2">
    <location>
        <begin position="84"/>
        <end position="448"/>
    </location>
</feature>
<dbReference type="PROSITE" id="PS51257">
    <property type="entry name" value="PROKAR_LIPOPROTEIN"/>
    <property type="match status" value="1"/>
</dbReference>
<dbReference type="InterPro" id="IPR030678">
    <property type="entry name" value="Peptide/Ni-bd"/>
</dbReference>
<dbReference type="Gene3D" id="3.10.105.10">
    <property type="entry name" value="Dipeptide-binding Protein, Domain 3"/>
    <property type="match status" value="1"/>
</dbReference>
<sequence length="528" mass="58199">MKIIVKKMIAILLCTSMCVGLLSGCGQDSNAKTSAGTAEGKKTLVIGSGQSAGTLDPIQAYNGWYSVRYGICQTLIKMNDDYSISGWLADDDYSANDDNTVWTFTIKDKVTFSNGNKLDAQAVKESLENVFTNGERGIEYFTPVSIEADGQKLVITTKKPEPILPNKLADPLFSILDTSVDNSKIADNGPIGTGPFVCESFDSATKKCVVVKNENYWNGEVKTDRILFIYSEDQSTISMGLQSGDFDAVYNVSMNDIGTFEKNSDYKIKTNPSGRTTIGFMNQNGQLGDKVLREAILQMQDKEAYCKNLLKNQYVPGKTLITSASDYGYDTLTDPNAYNPENAKKLLENAGYADTDGDGFLETPGGQPINLRFVYYTGRPEQQIVVEAAQAAMASVGIKITPEVHDTQTVMDMQKTGDYDLLCMSINIMNCGDPENQINTYFKAGGTYNATGYHNEEFNSLMDQVHVTADPKLRKDLTKQAEQILLNDAAAIYFCYPIMNFVMKYQVDGINSTPADFYWVDENTSANE</sequence>
<dbReference type="PIRSF" id="PIRSF002741">
    <property type="entry name" value="MppA"/>
    <property type="match status" value="1"/>
</dbReference>
<feature type="signal peptide" evidence="1">
    <location>
        <begin position="1"/>
        <end position="23"/>
    </location>
</feature>
<evidence type="ECO:0000313" key="3">
    <source>
        <dbReference type="EMBL" id="MDW2800563.1"/>
    </source>
</evidence>
<dbReference type="Gene3D" id="3.40.190.10">
    <property type="entry name" value="Periplasmic binding protein-like II"/>
    <property type="match status" value="1"/>
</dbReference>
<name>A0ABU4GUE7_9CLOT</name>
<dbReference type="Pfam" id="PF00496">
    <property type="entry name" value="SBP_bac_5"/>
    <property type="match status" value="1"/>
</dbReference>
<evidence type="ECO:0000313" key="4">
    <source>
        <dbReference type="Proteomes" id="UP001276854"/>
    </source>
</evidence>
<reference evidence="3 4" key="1">
    <citation type="submission" date="2023-10" db="EMBL/GenBank/DDBJ databases">
        <title>A novel Glycoside Hydrolase 43-Like Enzyme from Clostrdium boliviensis is an Endo-xylanase, and a Candidate for Xylooligosaccharides Production from Different Xylan Substrates.</title>
        <authorList>
            <person name="Alvarez M.T."/>
            <person name="Rocabado-Villegas L.R."/>
            <person name="Salas-Veizaga D.M."/>
            <person name="Linares-Pasten J.A."/>
            <person name="Gudmundsdottir E.E."/>
            <person name="Hreggvidsson G.O."/>
            <person name="Adlercreutz P."/>
            <person name="Nordberg Karlsson E."/>
        </authorList>
    </citation>
    <scope>NUCLEOTIDE SEQUENCE [LARGE SCALE GENOMIC DNA]</scope>
    <source>
        <strain evidence="3 4">E-1</strain>
    </source>
</reference>
<dbReference type="Proteomes" id="UP001276854">
    <property type="component" value="Unassembled WGS sequence"/>
</dbReference>
<dbReference type="InterPro" id="IPR039424">
    <property type="entry name" value="SBP_5"/>
</dbReference>
<dbReference type="RefSeq" id="WP_318066730.1">
    <property type="nucleotide sequence ID" value="NZ_JAWONS010000326.1"/>
</dbReference>
<gene>
    <name evidence="3" type="ORF">RZO55_23635</name>
</gene>
<dbReference type="PANTHER" id="PTHR30290:SF81">
    <property type="entry name" value="OLIGOPEPTIDE-BINDING PROTEIN OPPA"/>
    <property type="match status" value="1"/>
</dbReference>
<accession>A0ABU4GUE7</accession>
<dbReference type="CDD" id="cd08490">
    <property type="entry name" value="PBP2_NikA_DppA_OppA_like_3"/>
    <property type="match status" value="1"/>
</dbReference>
<evidence type="ECO:0000259" key="2">
    <source>
        <dbReference type="Pfam" id="PF00496"/>
    </source>
</evidence>
<protein>
    <submittedName>
        <fullName evidence="3">ABC transporter substrate-binding protein</fullName>
    </submittedName>
</protein>
<dbReference type="InterPro" id="IPR000914">
    <property type="entry name" value="SBP_5_dom"/>
</dbReference>
<comment type="caution">
    <text evidence="3">The sequence shown here is derived from an EMBL/GenBank/DDBJ whole genome shotgun (WGS) entry which is preliminary data.</text>
</comment>
<dbReference type="EMBL" id="JAWONS010000326">
    <property type="protein sequence ID" value="MDW2800563.1"/>
    <property type="molecule type" value="Genomic_DNA"/>
</dbReference>
<evidence type="ECO:0000256" key="1">
    <source>
        <dbReference type="SAM" id="SignalP"/>
    </source>
</evidence>
<dbReference type="PANTHER" id="PTHR30290">
    <property type="entry name" value="PERIPLASMIC BINDING COMPONENT OF ABC TRANSPORTER"/>
    <property type="match status" value="1"/>
</dbReference>
<keyword evidence="4" id="KW-1185">Reference proteome</keyword>
<keyword evidence="1" id="KW-0732">Signal</keyword>
<feature type="chain" id="PRO_5045292524" evidence="1">
    <location>
        <begin position="24"/>
        <end position="528"/>
    </location>
</feature>
<dbReference type="SUPFAM" id="SSF53850">
    <property type="entry name" value="Periplasmic binding protein-like II"/>
    <property type="match status" value="1"/>
</dbReference>